<name>A0A0A9BIA3_ARUDO</name>
<evidence type="ECO:0000313" key="1">
    <source>
        <dbReference type="EMBL" id="JAD59017.1"/>
    </source>
</evidence>
<proteinExistence type="predicted"/>
<reference evidence="1" key="2">
    <citation type="journal article" date="2015" name="Data Brief">
        <title>Shoot transcriptome of the giant reed, Arundo donax.</title>
        <authorList>
            <person name="Barrero R.A."/>
            <person name="Guerrero F.D."/>
            <person name="Moolhuijzen P."/>
            <person name="Goolsby J.A."/>
            <person name="Tidwell J."/>
            <person name="Bellgard S.E."/>
            <person name="Bellgard M.I."/>
        </authorList>
    </citation>
    <scope>NUCLEOTIDE SEQUENCE</scope>
    <source>
        <tissue evidence="1">Shoot tissue taken approximately 20 cm above the soil surface</tissue>
    </source>
</reference>
<sequence>MLSGRIKTSASLSTSNMIMPGLTSHPMIDYSVRRLSKMGLI</sequence>
<organism evidence="1">
    <name type="scientific">Arundo donax</name>
    <name type="common">Giant reed</name>
    <name type="synonym">Donax arundinaceus</name>
    <dbReference type="NCBI Taxonomy" id="35708"/>
    <lineage>
        <taxon>Eukaryota</taxon>
        <taxon>Viridiplantae</taxon>
        <taxon>Streptophyta</taxon>
        <taxon>Embryophyta</taxon>
        <taxon>Tracheophyta</taxon>
        <taxon>Spermatophyta</taxon>
        <taxon>Magnoliopsida</taxon>
        <taxon>Liliopsida</taxon>
        <taxon>Poales</taxon>
        <taxon>Poaceae</taxon>
        <taxon>PACMAD clade</taxon>
        <taxon>Arundinoideae</taxon>
        <taxon>Arundineae</taxon>
        <taxon>Arundo</taxon>
    </lineage>
</organism>
<accession>A0A0A9BIA3</accession>
<dbReference type="EMBL" id="GBRH01238878">
    <property type="protein sequence ID" value="JAD59017.1"/>
    <property type="molecule type" value="Transcribed_RNA"/>
</dbReference>
<dbReference type="AlphaFoldDB" id="A0A0A9BIA3"/>
<protein>
    <submittedName>
        <fullName evidence="1">Uncharacterized protein</fullName>
    </submittedName>
</protein>
<reference evidence="1" key="1">
    <citation type="submission" date="2014-09" db="EMBL/GenBank/DDBJ databases">
        <authorList>
            <person name="Magalhaes I.L.F."/>
            <person name="Oliveira U."/>
            <person name="Santos F.R."/>
            <person name="Vidigal T.H.D.A."/>
            <person name="Brescovit A.D."/>
            <person name="Santos A.J."/>
        </authorList>
    </citation>
    <scope>NUCLEOTIDE SEQUENCE</scope>
    <source>
        <tissue evidence="1">Shoot tissue taken approximately 20 cm above the soil surface</tissue>
    </source>
</reference>